<dbReference type="Gene3D" id="3.40.50.10140">
    <property type="entry name" value="Toll/interleukin-1 receptor homology (TIR) domain"/>
    <property type="match status" value="1"/>
</dbReference>
<protein>
    <recommendedName>
        <fullName evidence="2">TIR domain-containing protein</fullName>
    </recommendedName>
</protein>
<gene>
    <name evidence="3" type="ORF">TAV2_LOCUS2963</name>
</gene>
<organism evidence="3 4">
    <name type="scientific">Thlaspi arvense</name>
    <name type="common">Field penny-cress</name>
    <dbReference type="NCBI Taxonomy" id="13288"/>
    <lineage>
        <taxon>Eukaryota</taxon>
        <taxon>Viridiplantae</taxon>
        <taxon>Streptophyta</taxon>
        <taxon>Embryophyta</taxon>
        <taxon>Tracheophyta</taxon>
        <taxon>Spermatophyta</taxon>
        <taxon>Magnoliopsida</taxon>
        <taxon>eudicotyledons</taxon>
        <taxon>Gunneridae</taxon>
        <taxon>Pentapetalae</taxon>
        <taxon>rosids</taxon>
        <taxon>malvids</taxon>
        <taxon>Brassicales</taxon>
        <taxon>Brassicaceae</taxon>
        <taxon>Thlaspideae</taxon>
        <taxon>Thlaspi</taxon>
    </lineage>
</organism>
<evidence type="ECO:0000259" key="2">
    <source>
        <dbReference type="PROSITE" id="PS50104"/>
    </source>
</evidence>
<dbReference type="InterPro" id="IPR000157">
    <property type="entry name" value="TIR_dom"/>
</dbReference>
<accession>A0AAU9R4T5</accession>
<dbReference type="Pfam" id="PF01582">
    <property type="entry name" value="TIR"/>
    <property type="match status" value="1"/>
</dbReference>
<dbReference type="PROSITE" id="PS50104">
    <property type="entry name" value="TIR"/>
    <property type="match status" value="1"/>
</dbReference>
<feature type="domain" description="TIR" evidence="2">
    <location>
        <begin position="15"/>
        <end position="162"/>
    </location>
</feature>
<keyword evidence="4" id="KW-1185">Reference proteome</keyword>
<dbReference type="AlphaFoldDB" id="A0AAU9R4T5"/>
<dbReference type="Proteomes" id="UP000836841">
    <property type="component" value="Chromosome 1"/>
</dbReference>
<dbReference type="PANTHER" id="PTHR32009:SF161">
    <property type="entry name" value="TIR DOMAIN-CONTAINING PROTEIN"/>
    <property type="match status" value="1"/>
</dbReference>
<evidence type="ECO:0000313" key="3">
    <source>
        <dbReference type="EMBL" id="CAH2033797.1"/>
    </source>
</evidence>
<dbReference type="EMBL" id="OU466857">
    <property type="protein sequence ID" value="CAH2033797.1"/>
    <property type="molecule type" value="Genomic_DNA"/>
</dbReference>
<reference evidence="3 4" key="1">
    <citation type="submission" date="2022-03" db="EMBL/GenBank/DDBJ databases">
        <authorList>
            <person name="Nunn A."/>
            <person name="Chopra R."/>
            <person name="Nunn A."/>
            <person name="Contreras Garrido A."/>
        </authorList>
    </citation>
    <scope>NUCLEOTIDE SEQUENCE [LARGE SCALE GENOMIC DNA]</scope>
</reference>
<evidence type="ECO:0000313" key="4">
    <source>
        <dbReference type="Proteomes" id="UP000836841"/>
    </source>
</evidence>
<proteinExistence type="predicted"/>
<dbReference type="InterPro" id="IPR035897">
    <property type="entry name" value="Toll_tir_struct_dom_sf"/>
</dbReference>
<dbReference type="GO" id="GO:0007165">
    <property type="term" value="P:signal transduction"/>
    <property type="evidence" value="ECO:0007669"/>
    <property type="project" value="InterPro"/>
</dbReference>
<dbReference type="SUPFAM" id="SSF52200">
    <property type="entry name" value="Toll/Interleukin receptor TIR domain"/>
    <property type="match status" value="1"/>
</dbReference>
<evidence type="ECO:0000256" key="1">
    <source>
        <dbReference type="ARBA" id="ARBA00023027"/>
    </source>
</evidence>
<dbReference type="SMART" id="SM00255">
    <property type="entry name" value="TIR"/>
    <property type="match status" value="1"/>
</dbReference>
<sequence length="162" mass="18982">MAKTGSVSSDPRSRLKWDIFLSFQRNTRHSFTERLYEALIKEQVRVWNGDAERGSHEEAMEGSVVFVVVLSLDYAKSHWCLEELAKLCDLESSLGHRILPIFYGVDPWHFRRPSPFEEDFEELSKRFGEEEIQRWRKAMTLVGNISGFVLRYDSNDIFICTK</sequence>
<keyword evidence="1" id="KW-0520">NAD</keyword>
<dbReference type="PANTHER" id="PTHR32009">
    <property type="entry name" value="TMV RESISTANCE PROTEIN N-LIKE"/>
    <property type="match status" value="1"/>
</dbReference>
<name>A0AAU9R4T5_THLAR</name>